<evidence type="ECO:0000256" key="1">
    <source>
        <dbReference type="ARBA" id="ARBA00009199"/>
    </source>
</evidence>
<dbReference type="Pfam" id="PF01425">
    <property type="entry name" value="Amidase"/>
    <property type="match status" value="1"/>
</dbReference>
<protein>
    <submittedName>
        <fullName evidence="3">Amidase</fullName>
    </submittedName>
</protein>
<dbReference type="GO" id="GO:0003824">
    <property type="term" value="F:catalytic activity"/>
    <property type="evidence" value="ECO:0007669"/>
    <property type="project" value="InterPro"/>
</dbReference>
<dbReference type="Gene3D" id="3.90.1300.10">
    <property type="entry name" value="Amidase signature (AS) domain"/>
    <property type="match status" value="1"/>
</dbReference>
<reference evidence="3" key="1">
    <citation type="submission" date="2020-02" db="EMBL/GenBank/DDBJ databases">
        <title>Delineation of the pyrene-degrading pathway in Roseobacter clade bacteria by genomic analysis.</title>
        <authorList>
            <person name="Zhou H."/>
            <person name="Wang H."/>
        </authorList>
    </citation>
    <scope>NUCLEOTIDE SEQUENCE</scope>
    <source>
        <strain evidence="3">PrR005</strain>
    </source>
</reference>
<dbReference type="PANTHER" id="PTHR11895">
    <property type="entry name" value="TRANSAMIDASE"/>
    <property type="match status" value="1"/>
</dbReference>
<dbReference type="PANTHER" id="PTHR11895:SF7">
    <property type="entry name" value="GLUTAMYL-TRNA(GLN) AMIDOTRANSFERASE SUBUNIT A, MITOCHONDRIAL"/>
    <property type="match status" value="1"/>
</dbReference>
<dbReference type="AlphaFoldDB" id="A0A6B2NHE3"/>
<dbReference type="InterPro" id="IPR000120">
    <property type="entry name" value="Amidase"/>
</dbReference>
<dbReference type="InterPro" id="IPR023631">
    <property type="entry name" value="Amidase_dom"/>
</dbReference>
<organism evidence="3">
    <name type="scientific">Ruegeria sp. PrR005</name>
    <dbReference type="NCBI Taxonomy" id="2706882"/>
    <lineage>
        <taxon>Bacteria</taxon>
        <taxon>Pseudomonadati</taxon>
        <taxon>Pseudomonadota</taxon>
        <taxon>Alphaproteobacteria</taxon>
        <taxon>Rhodobacterales</taxon>
        <taxon>Roseobacteraceae</taxon>
        <taxon>Ruegeria</taxon>
    </lineage>
</organism>
<dbReference type="EMBL" id="JAAGOX010000002">
    <property type="protein sequence ID" value="NDW43591.1"/>
    <property type="molecule type" value="Genomic_DNA"/>
</dbReference>
<name>A0A6B2NHE3_9RHOB</name>
<sequence>MRMDPTLMSATQAAEAIRAGRLSSENLVQACLARVAETEPVVQAWAHLDGDHALAQARELDRIRRAGRATGALHGVPVALKDIVDTADMPTQRGSVIFSGRQSGRDARLVERLREAGAVIMGKTRTTELAYLHPTVTTNPHDPSRTPGGSSSGSAAAVAARHVPLAIGTQTGGSVVRPASFCGAFGFKPSRGIIPRTGVFRTSITLDQIGGFANTLEDMALLVDAIGCYDQDDPASFARPRPRHLAGARAEVPVEPDFAWFDMPYHDRLDADARAGLESVLDALGDRVERFPAAPQLVGLTDVHKVIYDYEIAENMQDIARDHGGTLSQEMRAALERGTAISRAQYCEAIEIKASAEAFFVDHFNDFDAILAPSASGQALPLSAGNTGDAVYCTIWTLAGLPCLTLPVLVGADELPIGVQLIGAREQDDRLMRTAAWMQAALTGSAAREEV</sequence>
<proteinExistence type="inferred from homology"/>
<gene>
    <name evidence="3" type="ORF">G0P99_01305</name>
</gene>
<feature type="domain" description="Amidase" evidence="2">
    <location>
        <begin position="27"/>
        <end position="431"/>
    </location>
</feature>
<evidence type="ECO:0000313" key="3">
    <source>
        <dbReference type="EMBL" id="NDW43591.1"/>
    </source>
</evidence>
<evidence type="ECO:0000259" key="2">
    <source>
        <dbReference type="Pfam" id="PF01425"/>
    </source>
</evidence>
<dbReference type="SUPFAM" id="SSF75304">
    <property type="entry name" value="Amidase signature (AS) enzymes"/>
    <property type="match status" value="1"/>
</dbReference>
<accession>A0A6B2NHE3</accession>
<comment type="caution">
    <text evidence="3">The sequence shown here is derived from an EMBL/GenBank/DDBJ whole genome shotgun (WGS) entry which is preliminary data.</text>
</comment>
<dbReference type="InterPro" id="IPR036928">
    <property type="entry name" value="AS_sf"/>
</dbReference>
<comment type="similarity">
    <text evidence="1">Belongs to the amidase family.</text>
</comment>